<sequence length="383" mass="41672">MKGFPDGHYTDGHPAGFYAELYGRGPVRHPELPLWLVGGHADVLKAVTDPVSFRNRDGILLEELGVTYERPPTLLHTDPPEHTRYRRLVAPAFRSSVLRGLEDDIRTRVGSLLDAGPTEFVGQFAVPLPLQVICLLLGIPEDDWERFYAWSEAFVPGASELPTEERDSLRMECGLYLVQQAHARRADPGGDVISQLAVLELDGESLTDAELVMFLIQLFVAGNETTRHALSGGLLALADDPAQWALLREDPALIPGAVEEILRWTSPVVYFLRTATADVELGGARIASGDKLMLLYGAANRDPAAFGPTAGAFDVTRASEALNLAFGFGPHFCLGAALARLELRLALTELTTRYRALERTGPARYNGSSVVAGLRSLPLTLVP</sequence>
<keyword evidence="9" id="KW-1185">Reference proteome</keyword>
<keyword evidence="3 7" id="KW-0479">Metal-binding</keyword>
<reference evidence="8 9" key="1">
    <citation type="submission" date="2018-11" db="EMBL/GenBank/DDBJ databases">
        <title>Sequencing the genomes of 1000 actinobacteria strains.</title>
        <authorList>
            <person name="Klenk H.-P."/>
        </authorList>
    </citation>
    <scope>NUCLEOTIDE SEQUENCE [LARGE SCALE GENOMIC DNA]</scope>
    <source>
        <strain evidence="8 9">DSM 44254</strain>
    </source>
</reference>
<keyword evidence="2 7" id="KW-0349">Heme</keyword>
<dbReference type="RefSeq" id="WP_123669436.1">
    <property type="nucleotide sequence ID" value="NZ_RJKE01000001.1"/>
</dbReference>
<dbReference type="FunFam" id="1.10.630.10:FF:000018">
    <property type="entry name" value="Cytochrome P450 monooxygenase"/>
    <property type="match status" value="1"/>
</dbReference>
<accession>A0A3N1DAF1</accession>
<dbReference type="GO" id="GO:0005506">
    <property type="term" value="F:iron ion binding"/>
    <property type="evidence" value="ECO:0007669"/>
    <property type="project" value="InterPro"/>
</dbReference>
<keyword evidence="5 7" id="KW-0408">Iron</keyword>
<evidence type="ECO:0000256" key="5">
    <source>
        <dbReference type="ARBA" id="ARBA00023004"/>
    </source>
</evidence>
<dbReference type="EMBL" id="RJKE01000001">
    <property type="protein sequence ID" value="ROO90497.1"/>
    <property type="molecule type" value="Genomic_DNA"/>
</dbReference>
<dbReference type="OrthoDB" id="3203662at2"/>
<dbReference type="Pfam" id="PF00067">
    <property type="entry name" value="p450"/>
    <property type="match status" value="1"/>
</dbReference>
<dbReference type="PANTHER" id="PTHR46696:SF4">
    <property type="entry name" value="BIOTIN BIOSYNTHESIS CYTOCHROME P450"/>
    <property type="match status" value="1"/>
</dbReference>
<evidence type="ECO:0000313" key="8">
    <source>
        <dbReference type="EMBL" id="ROO90497.1"/>
    </source>
</evidence>
<evidence type="ECO:0000256" key="3">
    <source>
        <dbReference type="ARBA" id="ARBA00022723"/>
    </source>
</evidence>
<dbReference type="GO" id="GO:0008395">
    <property type="term" value="F:steroid hydroxylase activity"/>
    <property type="evidence" value="ECO:0007669"/>
    <property type="project" value="TreeGrafter"/>
</dbReference>
<evidence type="ECO:0000256" key="1">
    <source>
        <dbReference type="ARBA" id="ARBA00010617"/>
    </source>
</evidence>
<dbReference type="InterPro" id="IPR002397">
    <property type="entry name" value="Cyt_P450_B"/>
</dbReference>
<organism evidence="8 9">
    <name type="scientific">Actinocorallia herbida</name>
    <dbReference type="NCBI Taxonomy" id="58109"/>
    <lineage>
        <taxon>Bacteria</taxon>
        <taxon>Bacillati</taxon>
        <taxon>Actinomycetota</taxon>
        <taxon>Actinomycetes</taxon>
        <taxon>Streptosporangiales</taxon>
        <taxon>Thermomonosporaceae</taxon>
        <taxon>Actinocorallia</taxon>
    </lineage>
</organism>
<dbReference type="PRINTS" id="PR00359">
    <property type="entry name" value="BP450"/>
</dbReference>
<dbReference type="InterPro" id="IPR036396">
    <property type="entry name" value="Cyt_P450_sf"/>
</dbReference>
<comment type="similarity">
    <text evidence="1 7">Belongs to the cytochrome P450 family.</text>
</comment>
<name>A0A3N1DAF1_9ACTN</name>
<dbReference type="GO" id="GO:0006707">
    <property type="term" value="P:cholesterol catabolic process"/>
    <property type="evidence" value="ECO:0007669"/>
    <property type="project" value="TreeGrafter"/>
</dbReference>
<dbReference type="InterPro" id="IPR017972">
    <property type="entry name" value="Cyt_P450_CS"/>
</dbReference>
<dbReference type="SUPFAM" id="SSF48264">
    <property type="entry name" value="Cytochrome P450"/>
    <property type="match status" value="1"/>
</dbReference>
<comment type="caution">
    <text evidence="8">The sequence shown here is derived from an EMBL/GenBank/DDBJ whole genome shotgun (WGS) entry which is preliminary data.</text>
</comment>
<gene>
    <name evidence="8" type="ORF">EDD29_8224</name>
</gene>
<evidence type="ECO:0000256" key="7">
    <source>
        <dbReference type="RuleBase" id="RU000461"/>
    </source>
</evidence>
<evidence type="ECO:0000256" key="6">
    <source>
        <dbReference type="ARBA" id="ARBA00023033"/>
    </source>
</evidence>
<keyword evidence="6 7" id="KW-0503">Monooxygenase</keyword>
<dbReference type="GO" id="GO:0036199">
    <property type="term" value="F:cholest-4-en-3-one 26-monooxygenase activity"/>
    <property type="evidence" value="ECO:0007669"/>
    <property type="project" value="TreeGrafter"/>
</dbReference>
<dbReference type="GO" id="GO:0020037">
    <property type="term" value="F:heme binding"/>
    <property type="evidence" value="ECO:0007669"/>
    <property type="project" value="InterPro"/>
</dbReference>
<evidence type="ECO:0000256" key="4">
    <source>
        <dbReference type="ARBA" id="ARBA00023002"/>
    </source>
</evidence>
<evidence type="ECO:0000313" key="9">
    <source>
        <dbReference type="Proteomes" id="UP000272400"/>
    </source>
</evidence>
<dbReference type="PROSITE" id="PS00086">
    <property type="entry name" value="CYTOCHROME_P450"/>
    <property type="match status" value="1"/>
</dbReference>
<protein>
    <submittedName>
        <fullName evidence="8">Cytochrome P450</fullName>
    </submittedName>
</protein>
<keyword evidence="4 7" id="KW-0560">Oxidoreductase</keyword>
<dbReference type="PRINTS" id="PR00385">
    <property type="entry name" value="P450"/>
</dbReference>
<dbReference type="Proteomes" id="UP000272400">
    <property type="component" value="Unassembled WGS sequence"/>
</dbReference>
<proteinExistence type="inferred from homology"/>
<dbReference type="Gene3D" id="1.10.630.10">
    <property type="entry name" value="Cytochrome P450"/>
    <property type="match status" value="1"/>
</dbReference>
<dbReference type="InterPro" id="IPR001128">
    <property type="entry name" value="Cyt_P450"/>
</dbReference>
<dbReference type="PANTHER" id="PTHR46696">
    <property type="entry name" value="P450, PUTATIVE (EUROFUNG)-RELATED"/>
    <property type="match status" value="1"/>
</dbReference>
<evidence type="ECO:0000256" key="2">
    <source>
        <dbReference type="ARBA" id="ARBA00022617"/>
    </source>
</evidence>
<dbReference type="AlphaFoldDB" id="A0A3N1DAF1"/>